<dbReference type="CDD" id="cd19607">
    <property type="entry name" value="GTA_TIM-barrel-like"/>
    <property type="match status" value="1"/>
</dbReference>
<dbReference type="Pfam" id="PF13550">
    <property type="entry name" value="Phage-tail_3"/>
    <property type="match status" value="1"/>
</dbReference>
<dbReference type="Gene3D" id="3.20.20.80">
    <property type="entry name" value="Glycosidases"/>
    <property type="match status" value="1"/>
</dbReference>
<dbReference type="Pfam" id="PF13547">
    <property type="entry name" value="GTA_TIM"/>
    <property type="match status" value="1"/>
</dbReference>
<feature type="domain" description="Rcc01698-like C-terminal" evidence="3">
    <location>
        <begin position="996"/>
        <end position="1091"/>
    </location>
</feature>
<evidence type="ECO:0000259" key="1">
    <source>
        <dbReference type="Pfam" id="PF13547"/>
    </source>
</evidence>
<dbReference type="InterPro" id="IPR032876">
    <property type="entry name" value="J_dom"/>
</dbReference>
<feature type="domain" description="GTA TIM-barrel-like" evidence="1">
    <location>
        <begin position="410"/>
        <end position="695"/>
    </location>
</feature>
<evidence type="ECO:0000313" key="5">
    <source>
        <dbReference type="Proteomes" id="UP000265431"/>
    </source>
</evidence>
<sequence>MGQIILSQAGQALGNALLPGGLSVLGADVSGAALGGALGGLAGRTIDGAFAGDVHGPRISSLHLMESREGAGLPLIYGRARVGGQVIWAARFKEKRRERSAGKGGPKINDYSYSVSFAVAIAQGTVSRLGRVWANGEVLALSDLNYRFYRGDESQLPDPLIEVIEGTGSAPAYRGTSYIVFEDLPLDRFGNRLPQLSFEVFRALEDEGSLRRVVEGVNIIPATGEFAYATDIVRERSFPGVETPLNMDNSTGAANFVQSLTQAQDDFRQLQRAALTVAWFGDDLRAGTCRIRPGVETRERISVPFGWEVAGLSRAEARLVSQSDGKANFGGTPADRSVLEAIALMKSDGLEVTLSPFLLMDIPPGNGLLDLYGSEEQGAFPWRGRIKTSSDGTAAARTEIDAFMGEDGGFGYRHFILHHARLAVAASGVDAFLLGSEMVALTRLRDDAGAFPFVEALVALAGEVREIVGPGTAISYAADWTEYGAHVPEGGSGDVLFPLDALWASPDVDFVGIDWYPPLGDWRGDANHLDVLAGFRGSSDAAYLAANLQGGEAYDWCYASPEARAAQDRSPILDSAYGEPWVFRQKDIENWWKNAHYPRPGGTRSSTPTSWTPGLKPIRLMEIGFPAVDRGTNAPNVFYDPKSSESALPHFSDGTRNDALQRRALEVSLSYWRSQPFVEATFAWAWDARPWPDFPVREEVWSDGPNWSLGHWLNGRSGLVPLSAVIEDLSSLTGVEMVSDGLEGLVEGLVIPTPSTLRSVLEPLQALHRFSCHEDEAGLSLQPVPDRSVREVAAGDIAGDGTSMTHVLLDKRPGHLTLTYISSDNAYGSAMARARRTDGDEGYRIEASLPLLMSEAEANRVANDLLKAAVESERASVKLPPHFLSLQPGDRISVATLSGAWMIDDITDDGIARILELSRPIEVISVIAGSVPEAGKAAVLPASPELILIDAPALPGFSSAGPLTAAAASPWTGPVSVKAGRGLADLSIRANVSAPAVMGRLLAPLSAGPTHRWDGASQVSVELFGGEIASASPERVLAGANRLMVQGNGGWEALSFARADLQEAGRWHLSVLLRGLYGTQPAPALRGATVVLVDDSLEQSVLTRDEIDVDLSWRTGSADPQVFRHEDKAGLPWQVAQLRVKRKAVGTQVSWLACGPDIPDGWDLPDPTTPRLFEVSGLFEGTEMVNCRTAESAVTVEVLVDEVRVAEVAADGRLGRWVSIGAGAL</sequence>
<dbReference type="AlphaFoldDB" id="A0A399QRU9"/>
<feature type="domain" description="Tip attachment protein J" evidence="2">
    <location>
        <begin position="754"/>
        <end position="908"/>
    </location>
</feature>
<evidence type="ECO:0000313" key="4">
    <source>
        <dbReference type="EMBL" id="RIJ20392.1"/>
    </source>
</evidence>
<dbReference type="InterPro" id="IPR025195">
    <property type="entry name" value="GTA_TIM_dom"/>
</dbReference>
<comment type="caution">
    <text evidence="4">The sequence shown here is derived from an EMBL/GenBank/DDBJ whole genome shotgun (WGS) entry which is preliminary data.</text>
</comment>
<name>A0A399QRU9_9PROT</name>
<evidence type="ECO:0000259" key="2">
    <source>
        <dbReference type="Pfam" id="PF13550"/>
    </source>
</evidence>
<evidence type="ECO:0000259" key="3">
    <source>
        <dbReference type="Pfam" id="PF23666"/>
    </source>
</evidence>
<accession>A0A399QRU9</accession>
<evidence type="ECO:0008006" key="6">
    <source>
        <dbReference type="Google" id="ProtNLM"/>
    </source>
</evidence>
<dbReference type="InterPro" id="IPR056490">
    <property type="entry name" value="Rcc01698_C"/>
</dbReference>
<reference evidence="4 5" key="1">
    <citation type="submission" date="2018-08" db="EMBL/GenBank/DDBJ databases">
        <title>Henriciella mobilis sp. nov., isolated from seawater.</title>
        <authorList>
            <person name="Cheng H."/>
            <person name="Wu Y.-H."/>
            <person name="Xu X.-W."/>
            <person name="Guo L.-L."/>
        </authorList>
    </citation>
    <scope>NUCLEOTIDE SEQUENCE [LARGE SCALE GENOMIC DNA]</scope>
    <source>
        <strain evidence="4 5">CCUG66934</strain>
    </source>
</reference>
<dbReference type="Proteomes" id="UP000265431">
    <property type="component" value="Unassembled WGS sequence"/>
</dbReference>
<dbReference type="EMBL" id="QWGB01000014">
    <property type="protein sequence ID" value="RIJ20392.1"/>
    <property type="molecule type" value="Genomic_DNA"/>
</dbReference>
<proteinExistence type="predicted"/>
<gene>
    <name evidence="4" type="ORF">D1224_14805</name>
</gene>
<keyword evidence="5" id="KW-1185">Reference proteome</keyword>
<protein>
    <recommendedName>
        <fullName evidence="6">Host specificity protein</fullName>
    </recommendedName>
</protein>
<dbReference type="OrthoDB" id="8445115at2"/>
<organism evidence="4 5">
    <name type="scientific">Henriciella barbarensis</name>
    <dbReference type="NCBI Taxonomy" id="86342"/>
    <lineage>
        <taxon>Bacteria</taxon>
        <taxon>Pseudomonadati</taxon>
        <taxon>Pseudomonadota</taxon>
        <taxon>Alphaproteobacteria</taxon>
        <taxon>Hyphomonadales</taxon>
        <taxon>Hyphomonadaceae</taxon>
        <taxon>Henriciella</taxon>
    </lineage>
</organism>
<dbReference type="Pfam" id="PF23666">
    <property type="entry name" value="Rcc01698_C"/>
    <property type="match status" value="1"/>
</dbReference>
<dbReference type="RefSeq" id="WP_119380709.1">
    <property type="nucleotide sequence ID" value="NZ_QWGB01000014.1"/>
</dbReference>